<dbReference type="InParanoid" id="A0A7R8USA6"/>
<evidence type="ECO:0000256" key="2">
    <source>
        <dbReference type="ARBA" id="ARBA00004613"/>
    </source>
</evidence>
<gene>
    <name evidence="18" type="ORF">HERILL_LOCUS8500</name>
</gene>
<evidence type="ECO:0000256" key="1">
    <source>
        <dbReference type="ARBA" id="ARBA00001947"/>
    </source>
</evidence>
<keyword evidence="7" id="KW-0479">Metal-binding</keyword>
<dbReference type="PANTHER" id="PTHR11705">
    <property type="entry name" value="PROTEASE FAMILY M14 CARBOXYPEPTIDASE A,B"/>
    <property type="match status" value="1"/>
</dbReference>
<proteinExistence type="inferred from homology"/>
<comment type="subcellular location">
    <subcellularLocation>
        <location evidence="2">Secreted</location>
    </subcellularLocation>
</comment>
<evidence type="ECO:0000256" key="15">
    <source>
        <dbReference type="PROSITE-ProRule" id="PRU01379"/>
    </source>
</evidence>
<evidence type="ECO:0000313" key="18">
    <source>
        <dbReference type="EMBL" id="CAD7085675.1"/>
    </source>
</evidence>
<evidence type="ECO:0000256" key="9">
    <source>
        <dbReference type="ARBA" id="ARBA00022801"/>
    </source>
</evidence>
<dbReference type="InterPro" id="IPR036990">
    <property type="entry name" value="M14A-like_propep"/>
</dbReference>
<keyword evidence="6" id="KW-0645">Protease</keyword>
<feature type="domain" description="Peptidase M14" evidence="17">
    <location>
        <begin position="119"/>
        <end position="411"/>
    </location>
</feature>
<dbReference type="PRINTS" id="PR00765">
    <property type="entry name" value="CRBOXYPTASEA"/>
</dbReference>
<dbReference type="InterPro" id="IPR057246">
    <property type="entry name" value="CARBOXYPEPT_ZN_1"/>
</dbReference>
<dbReference type="GO" id="GO:0006508">
    <property type="term" value="P:proteolysis"/>
    <property type="evidence" value="ECO:0007669"/>
    <property type="project" value="UniProtKB-KW"/>
</dbReference>
<evidence type="ECO:0000256" key="16">
    <source>
        <dbReference type="SAM" id="SignalP"/>
    </source>
</evidence>
<dbReference type="SUPFAM" id="SSF53187">
    <property type="entry name" value="Zn-dependent exopeptidases"/>
    <property type="match status" value="1"/>
</dbReference>
<evidence type="ECO:0000256" key="10">
    <source>
        <dbReference type="ARBA" id="ARBA00022833"/>
    </source>
</evidence>
<evidence type="ECO:0000256" key="5">
    <source>
        <dbReference type="ARBA" id="ARBA00022645"/>
    </source>
</evidence>
<dbReference type="GO" id="GO:0005615">
    <property type="term" value="C:extracellular space"/>
    <property type="evidence" value="ECO:0007669"/>
    <property type="project" value="TreeGrafter"/>
</dbReference>
<dbReference type="FunCoup" id="A0A7R8USA6">
    <property type="interactions" value="38"/>
</dbReference>
<dbReference type="GO" id="GO:0004181">
    <property type="term" value="F:metallocarboxypeptidase activity"/>
    <property type="evidence" value="ECO:0007669"/>
    <property type="project" value="InterPro"/>
</dbReference>
<evidence type="ECO:0000256" key="8">
    <source>
        <dbReference type="ARBA" id="ARBA00022729"/>
    </source>
</evidence>
<keyword evidence="9" id="KW-0378">Hydrolase</keyword>
<dbReference type="SUPFAM" id="SSF54897">
    <property type="entry name" value="Protease propeptides/inhibitors"/>
    <property type="match status" value="1"/>
</dbReference>
<feature type="active site" description="Proton donor/acceptor" evidence="15">
    <location>
        <position position="375"/>
    </location>
</feature>
<dbReference type="PANTHER" id="PTHR11705:SF156">
    <property type="entry name" value="RH39904P-RELATED"/>
    <property type="match status" value="1"/>
</dbReference>
<keyword evidence="10" id="KW-0862">Zinc</keyword>
<comment type="function">
    <text evidence="13">Involved in the digestion of the blood meal.</text>
</comment>
<dbReference type="PROSITE" id="PS52035">
    <property type="entry name" value="PEPTIDASE_M14"/>
    <property type="match status" value="1"/>
</dbReference>
<dbReference type="Gene3D" id="3.30.70.340">
    <property type="entry name" value="Metallocarboxypeptidase-like"/>
    <property type="match status" value="1"/>
</dbReference>
<dbReference type="OMA" id="DWYFFPV"/>
<dbReference type="InterPro" id="IPR057247">
    <property type="entry name" value="CARBOXYPEPT_ZN_2"/>
</dbReference>
<keyword evidence="11" id="KW-0482">Metalloprotease</keyword>
<dbReference type="SMART" id="SM00631">
    <property type="entry name" value="Zn_pept"/>
    <property type="match status" value="1"/>
</dbReference>
<evidence type="ECO:0000256" key="4">
    <source>
        <dbReference type="ARBA" id="ARBA00022525"/>
    </source>
</evidence>
<accession>A0A7R8USA6</accession>
<name>A0A7R8USA6_HERIL</name>
<comment type="cofactor">
    <cofactor evidence="1">
        <name>Zn(2+)</name>
        <dbReference type="ChEBI" id="CHEBI:29105"/>
    </cofactor>
</comment>
<keyword evidence="19" id="KW-1185">Reference proteome</keyword>
<evidence type="ECO:0000256" key="3">
    <source>
        <dbReference type="ARBA" id="ARBA00005988"/>
    </source>
</evidence>
<protein>
    <recommendedName>
        <fullName evidence="14">Zinc carboxypeptidase A 1</fullName>
    </recommendedName>
</protein>
<sequence>MSRLVILLGLGLLVALVQSERVRYDNYKIYKVTPRSAAQLDILTRLEGISDSLKYFNSASVIDHPVSILVAPHKEPEFLDILKDNAFEHILVENNFQRVLDAEQSELKRSRAGIYDWSSYHTLDETYDWLRSLPDKYPDNVELIVAGKSYEGRDLLGVKLSFKSGNKAVFIEGGIHAREWISAATVTYIINQFLTSSNSQIRALAESFDWYIVPHVNPDGYVYTHQSDRVWRKTRSKGLLCKGADANRNFGFHWKEVGASSIECSETYAGKSAFSEVETQSLSQFISTLQGQIYAYISFHSFSQLMLFPYGHTKEHAPNHNDLQQIGEVAAAALAVRYGTKYTVGNVYDAIYPASGSSVDWAYGNQGVKLAYTYELRPTSNANNGFVLPANQIIPTGEETLDSLVALFQEAKKLGY</sequence>
<keyword evidence="8 16" id="KW-0732">Signal</keyword>
<feature type="chain" id="PRO_5031560198" description="Zinc carboxypeptidase A 1" evidence="16">
    <location>
        <begin position="20"/>
        <end position="416"/>
    </location>
</feature>
<dbReference type="PROSITE" id="PS00133">
    <property type="entry name" value="CARBOXYPEPT_ZN_2"/>
    <property type="match status" value="1"/>
</dbReference>
<evidence type="ECO:0000256" key="13">
    <source>
        <dbReference type="ARBA" id="ARBA00057299"/>
    </source>
</evidence>
<evidence type="ECO:0000256" key="11">
    <source>
        <dbReference type="ARBA" id="ARBA00023049"/>
    </source>
</evidence>
<dbReference type="PROSITE" id="PS00132">
    <property type="entry name" value="CARBOXYPEPT_ZN_1"/>
    <property type="match status" value="1"/>
</dbReference>
<keyword evidence="4" id="KW-0964">Secreted</keyword>
<evidence type="ECO:0000259" key="17">
    <source>
        <dbReference type="PROSITE" id="PS52035"/>
    </source>
</evidence>
<dbReference type="InterPro" id="IPR003146">
    <property type="entry name" value="M14A_act_pep"/>
</dbReference>
<evidence type="ECO:0000256" key="6">
    <source>
        <dbReference type="ARBA" id="ARBA00022670"/>
    </source>
</evidence>
<feature type="signal peptide" evidence="16">
    <location>
        <begin position="1"/>
        <end position="19"/>
    </location>
</feature>
<dbReference type="Gene3D" id="3.40.630.10">
    <property type="entry name" value="Zn peptidases"/>
    <property type="match status" value="1"/>
</dbReference>
<dbReference type="GO" id="GO:0008270">
    <property type="term" value="F:zinc ion binding"/>
    <property type="evidence" value="ECO:0007669"/>
    <property type="project" value="InterPro"/>
</dbReference>
<organism evidence="18 19">
    <name type="scientific">Hermetia illucens</name>
    <name type="common">Black soldier fly</name>
    <dbReference type="NCBI Taxonomy" id="343691"/>
    <lineage>
        <taxon>Eukaryota</taxon>
        <taxon>Metazoa</taxon>
        <taxon>Ecdysozoa</taxon>
        <taxon>Arthropoda</taxon>
        <taxon>Hexapoda</taxon>
        <taxon>Insecta</taxon>
        <taxon>Pterygota</taxon>
        <taxon>Neoptera</taxon>
        <taxon>Endopterygota</taxon>
        <taxon>Diptera</taxon>
        <taxon>Brachycera</taxon>
        <taxon>Stratiomyomorpha</taxon>
        <taxon>Stratiomyidae</taxon>
        <taxon>Hermetiinae</taxon>
        <taxon>Hermetia</taxon>
    </lineage>
</organism>
<evidence type="ECO:0000256" key="12">
    <source>
        <dbReference type="ARBA" id="ARBA00023157"/>
    </source>
</evidence>
<dbReference type="FunFam" id="3.30.70.340:FF:000002">
    <property type="entry name" value="Carboxypeptidase A"/>
    <property type="match status" value="1"/>
</dbReference>
<evidence type="ECO:0000313" key="19">
    <source>
        <dbReference type="Proteomes" id="UP000594454"/>
    </source>
</evidence>
<reference evidence="18 19" key="1">
    <citation type="submission" date="2020-11" db="EMBL/GenBank/DDBJ databases">
        <authorList>
            <person name="Wallbank WR R."/>
            <person name="Pardo Diaz C."/>
            <person name="Kozak K."/>
            <person name="Martin S."/>
            <person name="Jiggins C."/>
            <person name="Moest M."/>
            <person name="Warren A I."/>
            <person name="Generalovic N T."/>
            <person name="Byers J.R.P. K."/>
            <person name="Montejo-Kovacevich G."/>
            <person name="Yen C E."/>
        </authorList>
    </citation>
    <scope>NUCLEOTIDE SEQUENCE [LARGE SCALE GENOMIC DNA]</scope>
</reference>
<keyword evidence="5" id="KW-0121">Carboxypeptidase</keyword>
<dbReference type="OrthoDB" id="3626597at2759"/>
<comment type="similarity">
    <text evidence="3 15">Belongs to the peptidase M14 family.</text>
</comment>
<dbReference type="InterPro" id="IPR000834">
    <property type="entry name" value="Peptidase_M14"/>
</dbReference>
<dbReference type="AlphaFoldDB" id="A0A7R8USA6"/>
<evidence type="ECO:0000256" key="14">
    <source>
        <dbReference type="ARBA" id="ARBA00069039"/>
    </source>
</evidence>
<dbReference type="CDD" id="cd03860">
    <property type="entry name" value="M14_CP_A-B_like"/>
    <property type="match status" value="1"/>
</dbReference>
<dbReference type="FunFam" id="3.40.630.10:FF:000040">
    <property type="entry name" value="zinc carboxypeptidase"/>
    <property type="match status" value="1"/>
</dbReference>
<dbReference type="Pfam" id="PF02244">
    <property type="entry name" value="Propep_M14"/>
    <property type="match status" value="1"/>
</dbReference>
<dbReference type="EMBL" id="LR899011">
    <property type="protein sequence ID" value="CAD7085675.1"/>
    <property type="molecule type" value="Genomic_DNA"/>
</dbReference>
<dbReference type="Pfam" id="PF00246">
    <property type="entry name" value="Peptidase_M14"/>
    <property type="match status" value="1"/>
</dbReference>
<keyword evidence="12" id="KW-1015">Disulfide bond</keyword>
<dbReference type="Proteomes" id="UP000594454">
    <property type="component" value="Chromosome 3"/>
</dbReference>
<evidence type="ECO:0000256" key="7">
    <source>
        <dbReference type="ARBA" id="ARBA00022723"/>
    </source>
</evidence>